<dbReference type="SUPFAM" id="SSF55718">
    <property type="entry name" value="SCP-like"/>
    <property type="match status" value="1"/>
</dbReference>
<dbReference type="Pfam" id="PF07398">
    <property type="entry name" value="MDMPI_C"/>
    <property type="match status" value="1"/>
</dbReference>
<proteinExistence type="predicted"/>
<evidence type="ECO:0000259" key="2">
    <source>
        <dbReference type="Pfam" id="PF11716"/>
    </source>
</evidence>
<sequence>MSRTVVPKEPAVAALASVWRSIEAIAADLTADQWDSPSILPGWTIGDVVAHVMTTELLLLGDPVPSTDADVESFAHVHNEIGAMNERWLEHYRARGRDAVLADFSAATSRRLDALQAMSQDDFDADSFTPAGPDTYGRFMRIRIFDSWVHELDLRDTLGLTPPADASSAVLAFDEIFRALPFLVGKKAGAPEGSRVRIVVTGVVEKTVNIAVDGRATIVSDFADEPNVTVTINYADFARLTAGRATADPAVAVIAGDRALGNDVLGNLTFAM</sequence>
<comment type="caution">
    <text evidence="3">The sequence shown here is derived from an EMBL/GenBank/DDBJ whole genome shotgun (WGS) entry which is preliminary data.</text>
</comment>
<dbReference type="InterPro" id="IPR024344">
    <property type="entry name" value="MDMPI_metal-binding"/>
</dbReference>
<dbReference type="SUPFAM" id="SSF109854">
    <property type="entry name" value="DinB/YfiT-like putative metalloenzymes"/>
    <property type="match status" value="1"/>
</dbReference>
<dbReference type="GO" id="GO:0016853">
    <property type="term" value="F:isomerase activity"/>
    <property type="evidence" value="ECO:0007669"/>
    <property type="project" value="UniProtKB-KW"/>
</dbReference>
<dbReference type="InterPro" id="IPR034660">
    <property type="entry name" value="DinB/YfiT-like"/>
</dbReference>
<dbReference type="InterPro" id="IPR036527">
    <property type="entry name" value="SCP2_sterol-bd_dom_sf"/>
</dbReference>
<keyword evidence="3" id="KW-0413">Isomerase</keyword>
<protein>
    <submittedName>
        <fullName evidence="3">Maleylpyruvate isomerase N-terminal domain-containing protein</fullName>
    </submittedName>
</protein>
<dbReference type="Gene3D" id="1.20.120.450">
    <property type="entry name" value="dinb family like domain"/>
    <property type="match status" value="1"/>
</dbReference>
<organism evidence="3 4">
    <name type="scientific">Gordonia rubripertincta</name>
    <name type="common">Rhodococcus corallinus</name>
    <dbReference type="NCBI Taxonomy" id="36822"/>
    <lineage>
        <taxon>Bacteria</taxon>
        <taxon>Bacillati</taxon>
        <taxon>Actinomycetota</taxon>
        <taxon>Actinomycetes</taxon>
        <taxon>Mycobacteriales</taxon>
        <taxon>Gordoniaceae</taxon>
        <taxon>Gordonia</taxon>
    </lineage>
</organism>
<evidence type="ECO:0000259" key="1">
    <source>
        <dbReference type="Pfam" id="PF07398"/>
    </source>
</evidence>
<evidence type="ECO:0000313" key="3">
    <source>
        <dbReference type="EMBL" id="MCZ4552402.1"/>
    </source>
</evidence>
<accession>A0ABT4MZI4</accession>
<keyword evidence="4" id="KW-1185">Reference proteome</keyword>
<dbReference type="RefSeq" id="WP_301573151.1">
    <property type="nucleotide sequence ID" value="NZ_JAPWIE010000006.1"/>
</dbReference>
<dbReference type="InterPro" id="IPR010872">
    <property type="entry name" value="MDMPI_C-term_domain"/>
</dbReference>
<evidence type="ECO:0000313" key="4">
    <source>
        <dbReference type="Proteomes" id="UP001067235"/>
    </source>
</evidence>
<name>A0ABT4MZI4_GORRU</name>
<dbReference type="EMBL" id="JAPWIE010000006">
    <property type="protein sequence ID" value="MCZ4552402.1"/>
    <property type="molecule type" value="Genomic_DNA"/>
</dbReference>
<reference evidence="3" key="1">
    <citation type="submission" date="2022-12" db="EMBL/GenBank/DDBJ databases">
        <authorList>
            <person name="Krivoruchko A.V."/>
            <person name="Elkin A."/>
        </authorList>
    </citation>
    <scope>NUCLEOTIDE SEQUENCE</scope>
    <source>
        <strain evidence="3">IEGM 1388</strain>
    </source>
</reference>
<dbReference type="Proteomes" id="UP001067235">
    <property type="component" value="Unassembled WGS sequence"/>
</dbReference>
<feature type="domain" description="MDMPI C-terminal" evidence="1">
    <location>
        <begin position="171"/>
        <end position="260"/>
    </location>
</feature>
<dbReference type="NCBIfam" id="TIGR03083">
    <property type="entry name" value="maleylpyruvate isomerase family mycothiol-dependent enzyme"/>
    <property type="match status" value="1"/>
</dbReference>
<dbReference type="InterPro" id="IPR017517">
    <property type="entry name" value="Maleyloyr_isom"/>
</dbReference>
<dbReference type="Pfam" id="PF11716">
    <property type="entry name" value="MDMPI_N"/>
    <property type="match status" value="1"/>
</dbReference>
<gene>
    <name evidence="3" type="ORF">O4213_20595</name>
</gene>
<feature type="domain" description="Mycothiol-dependent maleylpyruvate isomerase metal-binding" evidence="2">
    <location>
        <begin position="16"/>
        <end position="155"/>
    </location>
</feature>